<protein>
    <recommendedName>
        <fullName evidence="3">DUF1501 domain-containing protein</fullName>
    </recommendedName>
</protein>
<evidence type="ECO:0008006" key="3">
    <source>
        <dbReference type="Google" id="ProtNLM"/>
    </source>
</evidence>
<proteinExistence type="predicted"/>
<dbReference type="PANTHER" id="PTHR43737">
    <property type="entry name" value="BLL7424 PROTEIN"/>
    <property type="match status" value="1"/>
</dbReference>
<dbReference type="InterPro" id="IPR010869">
    <property type="entry name" value="DUF1501"/>
</dbReference>
<sequence length="474" mass="50820">MPLPDWFARRAGAGVSRRSALKLGAASVLGLSLPECLAAAGAGAKPAAKNVLVLYEQGGLSHMDTWDPKPEAFVDHRSPFRPIATRVPGVRFTDLLPHTADVADKLAVVRGMHHSRGGADAHPNGTQYALSGAHPAASPLTMPDIGSVVSHVIGSECKYLPPYVMVPGNHEQAAEARTGFLPAGTKVFKTGGRNLADPAWKLDGLVPVRENQSDRLGGRHGLRDALDRQPLGSGASLTDVQGMDRFYDQAFDMLTSPKVSDAFDLKKEPPRVRDAYGPGHRGACYLVGRKLIEAGVRFVTVDTRWPQLADTPRGGNLNWDHHDHIYATGTCELPGATGAGAGRYGIGHWVMMGSVDRAFAALVRDLDQRGLLAETLVCFVSEFGRTPKINKARGRDHWTHAYSIVFAGAGVRGGQVIGRTDRDGGYVVDAAYTPEDYASTIYEKLGIDRAKPVYTASNRPVYFGHLGAPIPGIV</sequence>
<dbReference type="KEGG" id="uli:ETAA1_09260"/>
<gene>
    <name evidence="1" type="ORF">ETAA1_09260</name>
</gene>
<dbReference type="PROSITE" id="PS51318">
    <property type="entry name" value="TAT"/>
    <property type="match status" value="1"/>
</dbReference>
<dbReference type="InterPro" id="IPR017850">
    <property type="entry name" value="Alkaline_phosphatase_core_sf"/>
</dbReference>
<dbReference type="SUPFAM" id="SSF53649">
    <property type="entry name" value="Alkaline phosphatase-like"/>
    <property type="match status" value="1"/>
</dbReference>
<dbReference type="InterPro" id="IPR006311">
    <property type="entry name" value="TAT_signal"/>
</dbReference>
<evidence type="ECO:0000313" key="2">
    <source>
        <dbReference type="Proteomes" id="UP000319576"/>
    </source>
</evidence>
<dbReference type="AlphaFoldDB" id="A0A517XND7"/>
<accession>A0A517XND7</accession>
<dbReference type="PANTHER" id="PTHR43737:SF1">
    <property type="entry name" value="DUF1501 DOMAIN-CONTAINING PROTEIN"/>
    <property type="match status" value="1"/>
</dbReference>
<organism evidence="1 2">
    <name type="scientific">Urbifossiella limnaea</name>
    <dbReference type="NCBI Taxonomy" id="2528023"/>
    <lineage>
        <taxon>Bacteria</taxon>
        <taxon>Pseudomonadati</taxon>
        <taxon>Planctomycetota</taxon>
        <taxon>Planctomycetia</taxon>
        <taxon>Gemmatales</taxon>
        <taxon>Gemmataceae</taxon>
        <taxon>Urbifossiella</taxon>
    </lineage>
</organism>
<dbReference type="Pfam" id="PF07394">
    <property type="entry name" value="DUF1501"/>
    <property type="match status" value="1"/>
</dbReference>
<name>A0A517XND7_9BACT</name>
<reference evidence="1 2" key="1">
    <citation type="submission" date="2019-02" db="EMBL/GenBank/DDBJ databases">
        <title>Deep-cultivation of Planctomycetes and their phenomic and genomic characterization uncovers novel biology.</title>
        <authorList>
            <person name="Wiegand S."/>
            <person name="Jogler M."/>
            <person name="Boedeker C."/>
            <person name="Pinto D."/>
            <person name="Vollmers J."/>
            <person name="Rivas-Marin E."/>
            <person name="Kohn T."/>
            <person name="Peeters S.H."/>
            <person name="Heuer A."/>
            <person name="Rast P."/>
            <person name="Oberbeckmann S."/>
            <person name="Bunk B."/>
            <person name="Jeske O."/>
            <person name="Meyerdierks A."/>
            <person name="Storesund J.E."/>
            <person name="Kallscheuer N."/>
            <person name="Luecker S."/>
            <person name="Lage O.M."/>
            <person name="Pohl T."/>
            <person name="Merkel B.J."/>
            <person name="Hornburger P."/>
            <person name="Mueller R.-W."/>
            <person name="Bruemmer F."/>
            <person name="Labrenz M."/>
            <person name="Spormann A.M."/>
            <person name="Op den Camp H."/>
            <person name="Overmann J."/>
            <person name="Amann R."/>
            <person name="Jetten M.S.M."/>
            <person name="Mascher T."/>
            <person name="Medema M.H."/>
            <person name="Devos D.P."/>
            <person name="Kaster A.-K."/>
            <person name="Ovreas L."/>
            <person name="Rohde M."/>
            <person name="Galperin M.Y."/>
            <person name="Jogler C."/>
        </authorList>
    </citation>
    <scope>NUCLEOTIDE SEQUENCE [LARGE SCALE GENOMIC DNA]</scope>
    <source>
        <strain evidence="1 2">ETA_A1</strain>
    </source>
</reference>
<dbReference type="OrthoDB" id="9779968at2"/>
<evidence type="ECO:0000313" key="1">
    <source>
        <dbReference type="EMBL" id="QDU19024.1"/>
    </source>
</evidence>
<dbReference type="Proteomes" id="UP000319576">
    <property type="component" value="Chromosome"/>
</dbReference>
<keyword evidence="2" id="KW-1185">Reference proteome</keyword>
<dbReference type="EMBL" id="CP036273">
    <property type="protein sequence ID" value="QDU19024.1"/>
    <property type="molecule type" value="Genomic_DNA"/>
</dbReference>
<dbReference type="RefSeq" id="WP_145234707.1">
    <property type="nucleotide sequence ID" value="NZ_CP036273.1"/>
</dbReference>